<organism evidence="1 2">
    <name type="scientific">Liparis tanakae</name>
    <name type="common">Tanaka's snailfish</name>
    <dbReference type="NCBI Taxonomy" id="230148"/>
    <lineage>
        <taxon>Eukaryota</taxon>
        <taxon>Metazoa</taxon>
        <taxon>Chordata</taxon>
        <taxon>Craniata</taxon>
        <taxon>Vertebrata</taxon>
        <taxon>Euteleostomi</taxon>
        <taxon>Actinopterygii</taxon>
        <taxon>Neopterygii</taxon>
        <taxon>Teleostei</taxon>
        <taxon>Neoteleostei</taxon>
        <taxon>Acanthomorphata</taxon>
        <taxon>Eupercaria</taxon>
        <taxon>Perciformes</taxon>
        <taxon>Cottioidei</taxon>
        <taxon>Cottales</taxon>
        <taxon>Liparidae</taxon>
        <taxon>Liparis</taxon>
    </lineage>
</organism>
<keyword evidence="2" id="KW-1185">Reference proteome</keyword>
<proteinExistence type="predicted"/>
<dbReference type="OrthoDB" id="10521323at2759"/>
<name>A0A4Z2IXY7_9TELE</name>
<dbReference type="EMBL" id="SRLO01000042">
    <property type="protein sequence ID" value="TNN82113.1"/>
    <property type="molecule type" value="Genomic_DNA"/>
</dbReference>
<sequence length="110" mass="11862">MAVHGAPSSCSSLISFSATRLSVSLLLPLNTVAYVPWRAGRRGNRDALRERRLSGWSKDGLLSCSFSRQTPVGDCTSSEDVPDAWSLSPSDPIFRFSWTISGVEKDGSVG</sequence>
<accession>A0A4Z2IXY7</accession>
<dbReference type="AlphaFoldDB" id="A0A4Z2IXY7"/>
<evidence type="ECO:0000313" key="1">
    <source>
        <dbReference type="EMBL" id="TNN82113.1"/>
    </source>
</evidence>
<comment type="caution">
    <text evidence="1">The sequence shown here is derived from an EMBL/GenBank/DDBJ whole genome shotgun (WGS) entry which is preliminary data.</text>
</comment>
<protein>
    <submittedName>
        <fullName evidence="1">Uncharacterized protein</fullName>
    </submittedName>
</protein>
<gene>
    <name evidence="1" type="ORF">EYF80_007759</name>
</gene>
<dbReference type="Proteomes" id="UP000314294">
    <property type="component" value="Unassembled WGS sequence"/>
</dbReference>
<reference evidence="1 2" key="1">
    <citation type="submission" date="2019-03" db="EMBL/GenBank/DDBJ databases">
        <title>First draft genome of Liparis tanakae, snailfish: a comprehensive survey of snailfish specific genes.</title>
        <authorList>
            <person name="Kim W."/>
            <person name="Song I."/>
            <person name="Jeong J.-H."/>
            <person name="Kim D."/>
            <person name="Kim S."/>
            <person name="Ryu S."/>
            <person name="Song J.Y."/>
            <person name="Lee S.K."/>
        </authorList>
    </citation>
    <scope>NUCLEOTIDE SEQUENCE [LARGE SCALE GENOMIC DNA]</scope>
    <source>
        <tissue evidence="1">Muscle</tissue>
    </source>
</reference>
<evidence type="ECO:0000313" key="2">
    <source>
        <dbReference type="Proteomes" id="UP000314294"/>
    </source>
</evidence>